<sequence>MSRDPGNDEPDAVAELPELPELPELIDAHRNRLSALLADIPESAGGRHRRTDAHAGAATSASIDDWDYSDHHRPPREETPEQNPPEAPEDTGEESTNEE</sequence>
<keyword evidence="3" id="KW-1185">Reference proteome</keyword>
<accession>A0A1V4CZ05</accession>
<proteinExistence type="predicted"/>
<feature type="compositionally biased region" description="Basic and acidic residues" evidence="1">
    <location>
        <begin position="68"/>
        <end position="79"/>
    </location>
</feature>
<dbReference type="RefSeq" id="WP_046084329.1">
    <property type="nucleotide sequence ID" value="NZ_LAKD02000079.1"/>
</dbReference>
<dbReference type="AlphaFoldDB" id="A0A1V4CZ05"/>
<feature type="region of interest" description="Disordered" evidence="1">
    <location>
        <begin position="1"/>
        <end position="21"/>
    </location>
</feature>
<evidence type="ECO:0000313" key="2">
    <source>
        <dbReference type="EMBL" id="OPF74239.1"/>
    </source>
</evidence>
<feature type="compositionally biased region" description="Acidic residues" evidence="1">
    <location>
        <begin position="87"/>
        <end position="99"/>
    </location>
</feature>
<reference evidence="2" key="1">
    <citation type="submission" date="2016-12" db="EMBL/GenBank/DDBJ databases">
        <title>Genome sequence of Streptomyces antioxidans MUSC 164.</title>
        <authorList>
            <person name="Lee L.-H."/>
            <person name="Ser H.-L."/>
        </authorList>
    </citation>
    <scope>NUCLEOTIDE SEQUENCE [LARGE SCALE GENOMIC DNA]</scope>
    <source>
        <strain evidence="2">MUSC 164</strain>
    </source>
</reference>
<feature type="region of interest" description="Disordered" evidence="1">
    <location>
        <begin position="40"/>
        <end position="99"/>
    </location>
</feature>
<dbReference type="Proteomes" id="UP000033615">
    <property type="component" value="Unassembled WGS sequence"/>
</dbReference>
<dbReference type="EMBL" id="LAKD02000079">
    <property type="protein sequence ID" value="OPF74239.1"/>
    <property type="molecule type" value="Genomic_DNA"/>
</dbReference>
<protein>
    <submittedName>
        <fullName evidence="2">Uncharacterized protein</fullName>
    </submittedName>
</protein>
<evidence type="ECO:0000313" key="3">
    <source>
        <dbReference type="Proteomes" id="UP000033615"/>
    </source>
</evidence>
<name>A0A1V4CZ05_9ACTN</name>
<organism evidence="2 3">
    <name type="scientific">Streptomyces antioxidans</name>
    <dbReference type="NCBI Taxonomy" id="1507734"/>
    <lineage>
        <taxon>Bacteria</taxon>
        <taxon>Bacillati</taxon>
        <taxon>Actinomycetota</taxon>
        <taxon>Actinomycetes</taxon>
        <taxon>Kitasatosporales</taxon>
        <taxon>Streptomycetaceae</taxon>
        <taxon>Streptomyces</taxon>
    </lineage>
</organism>
<gene>
    <name evidence="2" type="ORF">VT50_0226925</name>
</gene>
<comment type="caution">
    <text evidence="2">The sequence shown here is derived from an EMBL/GenBank/DDBJ whole genome shotgun (WGS) entry which is preliminary data.</text>
</comment>
<evidence type="ECO:0000256" key="1">
    <source>
        <dbReference type="SAM" id="MobiDB-lite"/>
    </source>
</evidence>